<dbReference type="GO" id="GO:0046872">
    <property type="term" value="F:metal ion binding"/>
    <property type="evidence" value="ECO:0007669"/>
    <property type="project" value="UniProtKB-KW"/>
</dbReference>
<dbReference type="InterPro" id="IPR059000">
    <property type="entry name" value="ATPase_P-type_domA"/>
</dbReference>
<evidence type="ECO:0000259" key="3">
    <source>
        <dbReference type="Pfam" id="PF24534"/>
    </source>
</evidence>
<accession>M2NDZ3</accession>
<dbReference type="PANTHER" id="PTHR46594:SF4">
    <property type="entry name" value="P-TYPE CATION-TRANSPORTING ATPASE"/>
    <property type="match status" value="1"/>
</dbReference>
<dbReference type="Gene3D" id="3.40.50.1000">
    <property type="entry name" value="HAD superfamily/HAD-like"/>
    <property type="match status" value="1"/>
</dbReference>
<evidence type="ECO:0000256" key="1">
    <source>
        <dbReference type="ARBA" id="ARBA00022723"/>
    </source>
</evidence>
<feature type="domain" description="PCA1 HMA heavy metal-associated" evidence="3">
    <location>
        <begin position="118"/>
        <end position="166"/>
    </location>
</feature>
<name>M2NDZ3_BAUPA</name>
<dbReference type="KEGG" id="bcom:BAUCODRAFT_130579"/>
<dbReference type="InterPro" id="IPR036412">
    <property type="entry name" value="HAD-like_sf"/>
</dbReference>
<proteinExistence type="predicted"/>
<keyword evidence="1" id="KW-0479">Metal-binding</keyword>
<dbReference type="InterPro" id="IPR023299">
    <property type="entry name" value="ATPase_P-typ_cyto_dom_N"/>
</dbReference>
<dbReference type="SUPFAM" id="SSF56784">
    <property type="entry name" value="HAD-like"/>
    <property type="match status" value="1"/>
</dbReference>
<dbReference type="InterPro" id="IPR056236">
    <property type="entry name" value="HMA_PCA1"/>
</dbReference>
<evidence type="ECO:0000259" key="2">
    <source>
        <dbReference type="Pfam" id="PF00122"/>
    </source>
</evidence>
<reference evidence="4 5" key="1">
    <citation type="journal article" date="2012" name="PLoS Pathog.">
        <title>Diverse lifestyles and strategies of plant pathogenesis encoded in the genomes of eighteen Dothideomycetes fungi.</title>
        <authorList>
            <person name="Ohm R.A."/>
            <person name="Feau N."/>
            <person name="Henrissat B."/>
            <person name="Schoch C.L."/>
            <person name="Horwitz B.A."/>
            <person name="Barry K.W."/>
            <person name="Condon B.J."/>
            <person name="Copeland A.C."/>
            <person name="Dhillon B."/>
            <person name="Glaser F."/>
            <person name="Hesse C.N."/>
            <person name="Kosti I."/>
            <person name="LaButti K."/>
            <person name="Lindquist E.A."/>
            <person name="Lucas S."/>
            <person name="Salamov A.A."/>
            <person name="Bradshaw R.E."/>
            <person name="Ciuffetti L."/>
            <person name="Hamelin R.C."/>
            <person name="Kema G.H.J."/>
            <person name="Lawrence C."/>
            <person name="Scott J.A."/>
            <person name="Spatafora J.W."/>
            <person name="Turgeon B.G."/>
            <person name="de Wit P.J.G.M."/>
            <person name="Zhong S."/>
            <person name="Goodwin S.B."/>
            <person name="Grigoriev I.V."/>
        </authorList>
    </citation>
    <scope>NUCLEOTIDE SEQUENCE [LARGE SCALE GENOMIC DNA]</scope>
    <source>
        <strain evidence="4 5">UAMH 10762</strain>
    </source>
</reference>
<dbReference type="Pfam" id="PF00122">
    <property type="entry name" value="E1-E2_ATPase"/>
    <property type="match status" value="1"/>
</dbReference>
<dbReference type="PANTHER" id="PTHR46594">
    <property type="entry name" value="P-TYPE CATION-TRANSPORTING ATPASE"/>
    <property type="match status" value="1"/>
</dbReference>
<dbReference type="Proteomes" id="UP000011761">
    <property type="component" value="Unassembled WGS sequence"/>
</dbReference>
<dbReference type="Pfam" id="PF00702">
    <property type="entry name" value="Hydrolase"/>
    <property type="match status" value="1"/>
</dbReference>
<protein>
    <recommendedName>
        <fullName evidence="6">HMA domain-containing protein</fullName>
    </recommendedName>
</protein>
<dbReference type="PRINTS" id="PR00119">
    <property type="entry name" value="CATATPASE"/>
</dbReference>
<dbReference type="eggNOG" id="KOG0207">
    <property type="taxonomic scope" value="Eukaryota"/>
</dbReference>
<dbReference type="InterPro" id="IPR008250">
    <property type="entry name" value="ATPase_P-typ_transduc_dom_A_sf"/>
</dbReference>
<dbReference type="InterPro" id="IPR023214">
    <property type="entry name" value="HAD_sf"/>
</dbReference>
<dbReference type="SUPFAM" id="SSF81660">
    <property type="entry name" value="Metal cation-transporting ATPase, ATP-binding domain N"/>
    <property type="match status" value="1"/>
</dbReference>
<dbReference type="OrthoDB" id="432719at2759"/>
<evidence type="ECO:0000313" key="5">
    <source>
        <dbReference type="Proteomes" id="UP000011761"/>
    </source>
</evidence>
<evidence type="ECO:0008006" key="6">
    <source>
        <dbReference type="Google" id="ProtNLM"/>
    </source>
</evidence>
<dbReference type="Gene3D" id="2.70.150.10">
    <property type="entry name" value="Calcium-transporting ATPase, cytoplasmic transduction domain A"/>
    <property type="match status" value="1"/>
</dbReference>
<dbReference type="Gene3D" id="3.40.1110.10">
    <property type="entry name" value="Calcium-transporting ATPase, cytoplasmic domain N"/>
    <property type="match status" value="1"/>
</dbReference>
<organism evidence="4 5">
    <name type="scientific">Baudoinia panamericana (strain UAMH 10762)</name>
    <name type="common">Angels' share fungus</name>
    <name type="synonym">Baudoinia compniacensis (strain UAMH 10762)</name>
    <dbReference type="NCBI Taxonomy" id="717646"/>
    <lineage>
        <taxon>Eukaryota</taxon>
        <taxon>Fungi</taxon>
        <taxon>Dikarya</taxon>
        <taxon>Ascomycota</taxon>
        <taxon>Pezizomycotina</taxon>
        <taxon>Dothideomycetes</taxon>
        <taxon>Dothideomycetidae</taxon>
        <taxon>Mycosphaerellales</taxon>
        <taxon>Teratosphaeriaceae</taxon>
        <taxon>Baudoinia</taxon>
    </lineage>
</organism>
<dbReference type="SUPFAM" id="SSF81653">
    <property type="entry name" value="Calcium ATPase, transduction domain A"/>
    <property type="match status" value="1"/>
</dbReference>
<dbReference type="GO" id="GO:0000166">
    <property type="term" value="F:nucleotide binding"/>
    <property type="evidence" value="ECO:0007669"/>
    <property type="project" value="InterPro"/>
</dbReference>
<sequence>MWVNETLCCGDARTLSLRTLDSTSTKASVLQQAPANLKGAQELRRFSEESWLPPQRADFPQSGAMLRRRKACSSLPTWTGTVSSRSAVPIGCGIKDGGDLNTTGCTNKSNGFACKQTSSKGQDFDVVIDGDAKAFTERKYPKGIMQLNIMDKRTVRITFDPAIVGQELLWETCLGLNCNSLLPSSLSRANVTSHLDGLYGLHHRLRFSSDKPSTADRGVPGDQHLPCYPGHGGAANGIIVTGATEVDMSILTGESLPVEKHPGSAVIAGSINGFGVTVVCLTNHPGHNTISTVAAMTGAWQSITAITYGVSVLIVSCPCAIGLYIPMVTAVAGGAATNHGVIFKSALALDSAPRVSHEVFVKTGTLTEGELSVIEEVILADKQLARSVTLGLARNSNHPVSAAISSYLRAEFGHAAEIRDVRSITGKGVEGTYAGGLTRCGNTRWLSLHELPEVQVLVHIGLTVFGVTINDKPEAVFGLSDSIRSETRSVLAELKKRKIAVSIVSGDDAGATETLASKLEIPPSNVR</sequence>
<keyword evidence="5" id="KW-1185">Reference proteome</keyword>
<dbReference type="STRING" id="717646.M2NDZ3"/>
<dbReference type="Pfam" id="PF24534">
    <property type="entry name" value="HMA_PCA1"/>
    <property type="match status" value="1"/>
</dbReference>
<gene>
    <name evidence="4" type="ORF">BAUCODRAFT_130579</name>
</gene>
<evidence type="ECO:0000313" key="4">
    <source>
        <dbReference type="EMBL" id="EMC97434.1"/>
    </source>
</evidence>
<dbReference type="EMBL" id="KB445554">
    <property type="protein sequence ID" value="EMC97434.1"/>
    <property type="molecule type" value="Genomic_DNA"/>
</dbReference>
<dbReference type="RefSeq" id="XP_007675816.1">
    <property type="nucleotide sequence ID" value="XM_007677626.1"/>
</dbReference>
<feature type="domain" description="P-type ATPase A" evidence="2">
    <location>
        <begin position="234"/>
        <end position="296"/>
    </location>
</feature>
<dbReference type="GeneID" id="19108223"/>
<dbReference type="HOGENOM" id="CLU_516766_0_0_1"/>
<dbReference type="AlphaFoldDB" id="M2NDZ3"/>